<gene>
    <name evidence="2" type="ORF">GCM10022409_44330</name>
</gene>
<sequence length="221" mass="23642">MKSISALPFTTRALALGALLIAAASCSVSEQVKDKPSGKKVSAEALENEAYTQMQYRLNFVDEAKLGGQDILFVREASDVPSAQQAKLQTALAAGSLPLHLKMRVYARNPSVTSVQLKQLDYKLLLDGKELTAGSTGVDTQLEASAIETLPINIDMNVKPEQLNGSTPAAFAAGFTDFTGANRRLVVEIRPQYLGSNGRQMPAASFTPAELVTAKRATTKK</sequence>
<evidence type="ECO:0000313" key="3">
    <source>
        <dbReference type="Proteomes" id="UP001501469"/>
    </source>
</evidence>
<proteinExistence type="predicted"/>
<evidence type="ECO:0008006" key="4">
    <source>
        <dbReference type="Google" id="ProtNLM"/>
    </source>
</evidence>
<comment type="caution">
    <text evidence="2">The sequence shown here is derived from an EMBL/GenBank/DDBJ whole genome shotgun (WGS) entry which is preliminary data.</text>
</comment>
<name>A0ABP7UTW3_9BACT</name>
<dbReference type="EMBL" id="BAABDK010000033">
    <property type="protein sequence ID" value="GAA4052568.1"/>
    <property type="molecule type" value="Genomic_DNA"/>
</dbReference>
<protein>
    <recommendedName>
        <fullName evidence="4">Late embryogenesis abundant protein LEA-2 subgroup domain-containing protein</fullName>
    </recommendedName>
</protein>
<dbReference type="Proteomes" id="UP001501469">
    <property type="component" value="Unassembled WGS sequence"/>
</dbReference>
<feature type="signal peptide" evidence="1">
    <location>
        <begin position="1"/>
        <end position="30"/>
    </location>
</feature>
<keyword evidence="3" id="KW-1185">Reference proteome</keyword>
<accession>A0ABP7UTW3</accession>
<organism evidence="2 3">
    <name type="scientific">Hymenobacter glaciei</name>
    <dbReference type="NCBI Taxonomy" id="877209"/>
    <lineage>
        <taxon>Bacteria</taxon>
        <taxon>Pseudomonadati</taxon>
        <taxon>Bacteroidota</taxon>
        <taxon>Cytophagia</taxon>
        <taxon>Cytophagales</taxon>
        <taxon>Hymenobacteraceae</taxon>
        <taxon>Hymenobacter</taxon>
    </lineage>
</organism>
<dbReference type="Gene3D" id="2.60.40.1820">
    <property type="match status" value="1"/>
</dbReference>
<reference evidence="3" key="1">
    <citation type="journal article" date="2019" name="Int. J. Syst. Evol. Microbiol.">
        <title>The Global Catalogue of Microorganisms (GCM) 10K type strain sequencing project: providing services to taxonomists for standard genome sequencing and annotation.</title>
        <authorList>
            <consortium name="The Broad Institute Genomics Platform"/>
            <consortium name="The Broad Institute Genome Sequencing Center for Infectious Disease"/>
            <person name="Wu L."/>
            <person name="Ma J."/>
        </authorList>
    </citation>
    <scope>NUCLEOTIDE SEQUENCE [LARGE SCALE GENOMIC DNA]</scope>
    <source>
        <strain evidence="3">JCM 17225</strain>
    </source>
</reference>
<evidence type="ECO:0000256" key="1">
    <source>
        <dbReference type="SAM" id="SignalP"/>
    </source>
</evidence>
<keyword evidence="1" id="KW-0732">Signal</keyword>
<evidence type="ECO:0000313" key="2">
    <source>
        <dbReference type="EMBL" id="GAA4052568.1"/>
    </source>
</evidence>
<feature type="chain" id="PRO_5047359971" description="Late embryogenesis abundant protein LEA-2 subgroup domain-containing protein" evidence="1">
    <location>
        <begin position="31"/>
        <end position="221"/>
    </location>
</feature>
<dbReference type="RefSeq" id="WP_345059017.1">
    <property type="nucleotide sequence ID" value="NZ_BAABDK010000033.1"/>
</dbReference>
<dbReference type="PROSITE" id="PS51257">
    <property type="entry name" value="PROKAR_LIPOPROTEIN"/>
    <property type="match status" value="1"/>
</dbReference>